<keyword evidence="6" id="KW-1185">Reference proteome</keyword>
<dbReference type="SUPFAM" id="SSF54826">
    <property type="entry name" value="Enolase N-terminal domain-like"/>
    <property type="match status" value="1"/>
</dbReference>
<dbReference type="PANTHER" id="PTHR13794">
    <property type="entry name" value="ENOLASE SUPERFAMILY, MANDELATE RACEMASE"/>
    <property type="match status" value="1"/>
</dbReference>
<dbReference type="InterPro" id="IPR046945">
    <property type="entry name" value="RHMD-like"/>
</dbReference>
<dbReference type="CDD" id="cd03316">
    <property type="entry name" value="MR_like"/>
    <property type="match status" value="1"/>
</dbReference>
<keyword evidence="2" id="KW-0479">Metal-binding</keyword>
<dbReference type="PROSITE" id="PS00909">
    <property type="entry name" value="MR_MLE_2"/>
    <property type="match status" value="1"/>
</dbReference>
<evidence type="ECO:0000256" key="2">
    <source>
        <dbReference type="ARBA" id="ARBA00022723"/>
    </source>
</evidence>
<dbReference type="InterPro" id="IPR013342">
    <property type="entry name" value="Mandelate_racemase_C"/>
</dbReference>
<dbReference type="STRING" id="658167.SAMN04488135_105183"/>
<dbReference type="Pfam" id="PF02746">
    <property type="entry name" value="MR_MLE_N"/>
    <property type="match status" value="1"/>
</dbReference>
<dbReference type="InterPro" id="IPR018110">
    <property type="entry name" value="Mandel_Rmase/mucon_lact_enz_CS"/>
</dbReference>
<dbReference type="OrthoDB" id="8609034at2"/>
<dbReference type="InterPro" id="IPR029017">
    <property type="entry name" value="Enolase-like_N"/>
</dbReference>
<evidence type="ECO:0000259" key="4">
    <source>
        <dbReference type="SMART" id="SM00922"/>
    </source>
</evidence>
<feature type="domain" description="Mandelate racemase/muconate lactonizing enzyme C-terminal" evidence="4">
    <location>
        <begin position="151"/>
        <end position="248"/>
    </location>
</feature>
<accession>A0A1M5WCU4</accession>
<reference evidence="5 6" key="1">
    <citation type="submission" date="2016-11" db="EMBL/GenBank/DDBJ databases">
        <authorList>
            <person name="Jaros S."/>
            <person name="Januszkiewicz K."/>
            <person name="Wedrychowicz H."/>
        </authorList>
    </citation>
    <scope>NUCLEOTIDE SEQUENCE [LARGE SCALE GENOMIC DNA]</scope>
    <source>
        <strain evidence="5 6">CGMCC 1.10190</strain>
    </source>
</reference>
<dbReference type="InterPro" id="IPR036849">
    <property type="entry name" value="Enolase-like_C_sf"/>
</dbReference>
<organism evidence="5 6">
    <name type="scientific">Pollutimonas bauzanensis</name>
    <dbReference type="NCBI Taxonomy" id="658167"/>
    <lineage>
        <taxon>Bacteria</taxon>
        <taxon>Pseudomonadati</taxon>
        <taxon>Pseudomonadota</taxon>
        <taxon>Betaproteobacteria</taxon>
        <taxon>Burkholderiales</taxon>
        <taxon>Alcaligenaceae</taxon>
        <taxon>Pollutimonas</taxon>
    </lineage>
</organism>
<dbReference type="SFLD" id="SFLDG00179">
    <property type="entry name" value="mandelate_racemase"/>
    <property type="match status" value="1"/>
</dbReference>
<dbReference type="GO" id="GO:0000287">
    <property type="term" value="F:magnesium ion binding"/>
    <property type="evidence" value="ECO:0007669"/>
    <property type="project" value="TreeGrafter"/>
</dbReference>
<evidence type="ECO:0000256" key="3">
    <source>
        <dbReference type="ARBA" id="ARBA00022842"/>
    </source>
</evidence>
<protein>
    <submittedName>
        <fullName evidence="5">L-alanine-DL-glutamate epimerase</fullName>
    </submittedName>
</protein>
<dbReference type="GO" id="GO:0009063">
    <property type="term" value="P:amino acid catabolic process"/>
    <property type="evidence" value="ECO:0007669"/>
    <property type="project" value="InterPro"/>
</dbReference>
<dbReference type="Proteomes" id="UP000184226">
    <property type="component" value="Unassembled WGS sequence"/>
</dbReference>
<dbReference type="Gene3D" id="3.30.390.10">
    <property type="entry name" value="Enolase-like, N-terminal domain"/>
    <property type="match status" value="1"/>
</dbReference>
<dbReference type="SUPFAM" id="SSF51604">
    <property type="entry name" value="Enolase C-terminal domain-like"/>
    <property type="match status" value="1"/>
</dbReference>
<dbReference type="SFLD" id="SFLDS00001">
    <property type="entry name" value="Enolase"/>
    <property type="match status" value="1"/>
</dbReference>
<dbReference type="InterPro" id="IPR013341">
    <property type="entry name" value="Mandelate_racemase_N_dom"/>
</dbReference>
<evidence type="ECO:0000256" key="1">
    <source>
        <dbReference type="ARBA" id="ARBA00001946"/>
    </source>
</evidence>
<dbReference type="RefSeq" id="WP_073103283.1">
    <property type="nucleotide sequence ID" value="NZ_FQXE01000005.1"/>
</dbReference>
<proteinExistence type="predicted"/>
<dbReference type="AlphaFoldDB" id="A0A1M5WCU4"/>
<dbReference type="InterPro" id="IPR029065">
    <property type="entry name" value="Enolase_C-like"/>
</dbReference>
<dbReference type="EMBL" id="FQXE01000005">
    <property type="protein sequence ID" value="SHH85023.1"/>
    <property type="molecule type" value="Genomic_DNA"/>
</dbReference>
<comment type="cofactor">
    <cofactor evidence="1">
        <name>Mg(2+)</name>
        <dbReference type="ChEBI" id="CHEBI:18420"/>
    </cofactor>
</comment>
<sequence>MSKPLSVAAVETLLFRYPVPVPVSSAIGTMTSRPMLLVRIEDTEGAQGWGEIWCNFPIVGAEHRAHLVKSVFEPLLVGQALDAPAKHFERLTRLTRQQIVQTGEPGPFAQCIAGIDQALTDLAARRRHQPLWRFLGGKSATLQAYASALGPEDPGPSAQEHWERGFRHFKLKVGLGRERDLRNLAELRAALPAQAGIMLDANQAWLAPEAVEMIHALAAFKLTWVEEPISAEAPLSEWSAVAAQCAVPLAAGENLRGRDRYDEAIHSKAFGFIQPDIGKWGGFTGGLEVGRNAVAAGLAFCPHWLGGGIGLLASMHLLAAAGGNGYAEIDANPNPLREAASLPPMVNGCCALPETPGLGLDPADTLVPSLDEYRIR</sequence>
<dbReference type="SMART" id="SM00922">
    <property type="entry name" value="MR_MLE"/>
    <property type="match status" value="1"/>
</dbReference>
<dbReference type="Gene3D" id="3.20.20.120">
    <property type="entry name" value="Enolase-like C-terminal domain"/>
    <property type="match status" value="1"/>
</dbReference>
<name>A0A1M5WCU4_9BURK</name>
<keyword evidence="3" id="KW-0460">Magnesium</keyword>
<gene>
    <name evidence="5" type="ORF">SAMN04488135_105183</name>
</gene>
<dbReference type="GO" id="GO:0016052">
    <property type="term" value="P:carbohydrate catabolic process"/>
    <property type="evidence" value="ECO:0007669"/>
    <property type="project" value="TreeGrafter"/>
</dbReference>
<evidence type="ECO:0000313" key="6">
    <source>
        <dbReference type="Proteomes" id="UP000184226"/>
    </source>
</evidence>
<evidence type="ECO:0000313" key="5">
    <source>
        <dbReference type="EMBL" id="SHH85023.1"/>
    </source>
</evidence>
<dbReference type="PANTHER" id="PTHR13794:SF58">
    <property type="entry name" value="MITOCHONDRIAL ENOLASE SUPERFAMILY MEMBER 1"/>
    <property type="match status" value="1"/>
</dbReference>
<dbReference type="Pfam" id="PF13378">
    <property type="entry name" value="MR_MLE_C"/>
    <property type="match status" value="1"/>
</dbReference>
<dbReference type="GO" id="GO:0016836">
    <property type="term" value="F:hydro-lyase activity"/>
    <property type="evidence" value="ECO:0007669"/>
    <property type="project" value="TreeGrafter"/>
</dbReference>